<dbReference type="AlphaFoldDB" id="B3ML30"/>
<dbReference type="EMBL" id="CH902620">
    <property type="protein sequence ID" value="EDV31648.1"/>
    <property type="molecule type" value="Genomic_DNA"/>
</dbReference>
<protein>
    <submittedName>
        <fullName evidence="2">Uncharacterized protein</fullName>
    </submittedName>
</protein>
<dbReference type="Pfam" id="PF02995">
    <property type="entry name" value="DUF229"/>
    <property type="match status" value="1"/>
</dbReference>
<dbReference type="OMA" id="MPMMFIY"/>
<evidence type="ECO:0000256" key="1">
    <source>
        <dbReference type="SAM" id="SignalP"/>
    </source>
</evidence>
<keyword evidence="1" id="KW-0732">Signal</keyword>
<feature type="signal peptide" evidence="1">
    <location>
        <begin position="1"/>
        <end position="27"/>
    </location>
</feature>
<accession>B3ML30</accession>
<dbReference type="InterPro" id="IPR004245">
    <property type="entry name" value="DUF229"/>
</dbReference>
<dbReference type="PANTHER" id="PTHR10974:SF9">
    <property type="entry name" value="DUF229 DOMAIN CONTAINING PROTEIN-RELATED"/>
    <property type="match status" value="1"/>
</dbReference>
<evidence type="ECO:0000313" key="2">
    <source>
        <dbReference type="EMBL" id="EDV31648.1"/>
    </source>
</evidence>
<dbReference type="SUPFAM" id="SSF53649">
    <property type="entry name" value="Alkaline phosphatase-like"/>
    <property type="match status" value="1"/>
</dbReference>
<dbReference type="InParanoid" id="B3ML30"/>
<dbReference type="STRING" id="7217.B3ML30"/>
<proteinExistence type="predicted"/>
<organism evidence="2 3">
    <name type="scientific">Drosophila ananassae</name>
    <name type="common">Fruit fly</name>
    <dbReference type="NCBI Taxonomy" id="7217"/>
    <lineage>
        <taxon>Eukaryota</taxon>
        <taxon>Metazoa</taxon>
        <taxon>Ecdysozoa</taxon>
        <taxon>Arthropoda</taxon>
        <taxon>Hexapoda</taxon>
        <taxon>Insecta</taxon>
        <taxon>Pterygota</taxon>
        <taxon>Neoptera</taxon>
        <taxon>Endopterygota</taxon>
        <taxon>Diptera</taxon>
        <taxon>Brachycera</taxon>
        <taxon>Muscomorpha</taxon>
        <taxon>Ephydroidea</taxon>
        <taxon>Drosophilidae</taxon>
        <taxon>Drosophila</taxon>
        <taxon>Sophophora</taxon>
    </lineage>
</organism>
<dbReference type="KEGG" id="dan:6498266"/>
<keyword evidence="3" id="KW-1185">Reference proteome</keyword>
<dbReference type="GO" id="GO:0005615">
    <property type="term" value="C:extracellular space"/>
    <property type="evidence" value="ECO:0007669"/>
    <property type="project" value="TreeGrafter"/>
</dbReference>
<gene>
    <name evidence="2" type="primary">Dana\GF15458</name>
    <name evidence="2" type="synonym">dana_GLEANR_16224</name>
    <name evidence="2" type="ORF">GF15458</name>
</gene>
<reference evidence="2 3" key="1">
    <citation type="journal article" date="2007" name="Nature">
        <title>Evolution of genes and genomes on the Drosophila phylogeny.</title>
        <authorList>
            <consortium name="Drosophila 12 Genomes Consortium"/>
            <person name="Clark A.G."/>
            <person name="Eisen M.B."/>
            <person name="Smith D.R."/>
            <person name="Bergman C.M."/>
            <person name="Oliver B."/>
            <person name="Markow T.A."/>
            <person name="Kaufman T.C."/>
            <person name="Kellis M."/>
            <person name="Gelbart W."/>
            <person name="Iyer V.N."/>
            <person name="Pollard D.A."/>
            <person name="Sackton T.B."/>
            <person name="Larracuente A.M."/>
            <person name="Singh N.D."/>
            <person name="Abad J.P."/>
            <person name="Abt D.N."/>
            <person name="Adryan B."/>
            <person name="Aguade M."/>
            <person name="Akashi H."/>
            <person name="Anderson W.W."/>
            <person name="Aquadro C.F."/>
            <person name="Ardell D.H."/>
            <person name="Arguello R."/>
            <person name="Artieri C.G."/>
            <person name="Barbash D.A."/>
            <person name="Barker D."/>
            <person name="Barsanti P."/>
            <person name="Batterham P."/>
            <person name="Batzoglou S."/>
            <person name="Begun D."/>
            <person name="Bhutkar A."/>
            <person name="Blanco E."/>
            <person name="Bosak S.A."/>
            <person name="Bradley R.K."/>
            <person name="Brand A.D."/>
            <person name="Brent M.R."/>
            <person name="Brooks A.N."/>
            <person name="Brown R.H."/>
            <person name="Butlin R.K."/>
            <person name="Caggese C."/>
            <person name="Calvi B.R."/>
            <person name="Bernardo de Carvalho A."/>
            <person name="Caspi A."/>
            <person name="Castrezana S."/>
            <person name="Celniker S.E."/>
            <person name="Chang J.L."/>
            <person name="Chapple C."/>
            <person name="Chatterji S."/>
            <person name="Chinwalla A."/>
            <person name="Civetta A."/>
            <person name="Clifton S.W."/>
            <person name="Comeron J.M."/>
            <person name="Costello J.C."/>
            <person name="Coyne J.A."/>
            <person name="Daub J."/>
            <person name="David R.G."/>
            <person name="Delcher A.L."/>
            <person name="Delehaunty K."/>
            <person name="Do C.B."/>
            <person name="Ebling H."/>
            <person name="Edwards K."/>
            <person name="Eickbush T."/>
            <person name="Evans J.D."/>
            <person name="Filipski A."/>
            <person name="Findeiss S."/>
            <person name="Freyhult E."/>
            <person name="Fulton L."/>
            <person name="Fulton R."/>
            <person name="Garcia A.C."/>
            <person name="Gardiner A."/>
            <person name="Garfield D.A."/>
            <person name="Garvin B.E."/>
            <person name="Gibson G."/>
            <person name="Gilbert D."/>
            <person name="Gnerre S."/>
            <person name="Godfrey J."/>
            <person name="Good R."/>
            <person name="Gotea V."/>
            <person name="Gravely B."/>
            <person name="Greenberg A.J."/>
            <person name="Griffiths-Jones S."/>
            <person name="Gross S."/>
            <person name="Guigo R."/>
            <person name="Gustafson E.A."/>
            <person name="Haerty W."/>
            <person name="Hahn M.W."/>
            <person name="Halligan D.L."/>
            <person name="Halpern A.L."/>
            <person name="Halter G.M."/>
            <person name="Han M.V."/>
            <person name="Heger A."/>
            <person name="Hillier L."/>
            <person name="Hinrichs A.S."/>
            <person name="Holmes I."/>
            <person name="Hoskins R.A."/>
            <person name="Hubisz M.J."/>
            <person name="Hultmark D."/>
            <person name="Huntley M.A."/>
            <person name="Jaffe D.B."/>
            <person name="Jagadeeshan S."/>
            <person name="Jeck W.R."/>
            <person name="Johnson J."/>
            <person name="Jones C.D."/>
            <person name="Jordan W.C."/>
            <person name="Karpen G.H."/>
            <person name="Kataoka E."/>
            <person name="Keightley P.D."/>
            <person name="Kheradpour P."/>
            <person name="Kirkness E.F."/>
            <person name="Koerich L.B."/>
            <person name="Kristiansen K."/>
            <person name="Kudrna D."/>
            <person name="Kulathinal R.J."/>
            <person name="Kumar S."/>
            <person name="Kwok R."/>
            <person name="Lander E."/>
            <person name="Langley C.H."/>
            <person name="Lapoint R."/>
            <person name="Lazzaro B.P."/>
            <person name="Lee S.J."/>
            <person name="Levesque L."/>
            <person name="Li R."/>
            <person name="Lin C.F."/>
            <person name="Lin M.F."/>
            <person name="Lindblad-Toh K."/>
            <person name="Llopart A."/>
            <person name="Long M."/>
            <person name="Low L."/>
            <person name="Lozovsky E."/>
            <person name="Lu J."/>
            <person name="Luo M."/>
            <person name="Machado C.A."/>
            <person name="Makalowski W."/>
            <person name="Marzo M."/>
            <person name="Matsuda M."/>
            <person name="Matzkin L."/>
            <person name="McAllister B."/>
            <person name="McBride C.S."/>
            <person name="McKernan B."/>
            <person name="McKernan K."/>
            <person name="Mendez-Lago M."/>
            <person name="Minx P."/>
            <person name="Mollenhauer M.U."/>
            <person name="Montooth K."/>
            <person name="Mount S.M."/>
            <person name="Mu X."/>
            <person name="Myers E."/>
            <person name="Negre B."/>
            <person name="Newfeld S."/>
            <person name="Nielsen R."/>
            <person name="Noor M.A."/>
            <person name="O'Grady P."/>
            <person name="Pachter L."/>
            <person name="Papaceit M."/>
            <person name="Parisi M.J."/>
            <person name="Parisi M."/>
            <person name="Parts L."/>
            <person name="Pedersen J.S."/>
            <person name="Pesole G."/>
            <person name="Phillippy A.M."/>
            <person name="Ponting C.P."/>
            <person name="Pop M."/>
            <person name="Porcelli D."/>
            <person name="Powell J.R."/>
            <person name="Prohaska S."/>
            <person name="Pruitt K."/>
            <person name="Puig M."/>
            <person name="Quesneville H."/>
            <person name="Ram K.R."/>
            <person name="Rand D."/>
            <person name="Rasmussen M.D."/>
            <person name="Reed L.K."/>
            <person name="Reenan R."/>
            <person name="Reily A."/>
            <person name="Remington K.A."/>
            <person name="Rieger T.T."/>
            <person name="Ritchie M.G."/>
            <person name="Robin C."/>
            <person name="Rogers Y.H."/>
            <person name="Rohde C."/>
            <person name="Rozas J."/>
            <person name="Rubenfield M.J."/>
            <person name="Ruiz A."/>
            <person name="Russo S."/>
            <person name="Salzberg S.L."/>
            <person name="Sanchez-Gracia A."/>
            <person name="Saranga D.J."/>
            <person name="Sato H."/>
            <person name="Schaeffer S.W."/>
            <person name="Schatz M.C."/>
            <person name="Schlenke T."/>
            <person name="Schwartz R."/>
            <person name="Segarra C."/>
            <person name="Singh R.S."/>
            <person name="Sirot L."/>
            <person name="Sirota M."/>
            <person name="Sisneros N.B."/>
            <person name="Smith C.D."/>
            <person name="Smith T.F."/>
            <person name="Spieth J."/>
            <person name="Stage D.E."/>
            <person name="Stark A."/>
            <person name="Stephan W."/>
            <person name="Strausberg R.L."/>
            <person name="Strempel S."/>
            <person name="Sturgill D."/>
            <person name="Sutton G."/>
            <person name="Sutton G.G."/>
            <person name="Tao W."/>
            <person name="Teichmann S."/>
            <person name="Tobari Y.N."/>
            <person name="Tomimura Y."/>
            <person name="Tsolas J.M."/>
            <person name="Valente V.L."/>
            <person name="Venter E."/>
            <person name="Venter J.C."/>
            <person name="Vicario S."/>
            <person name="Vieira F.G."/>
            <person name="Vilella A.J."/>
            <person name="Villasante A."/>
            <person name="Walenz B."/>
            <person name="Wang J."/>
            <person name="Wasserman M."/>
            <person name="Watts T."/>
            <person name="Wilson D."/>
            <person name="Wilson R.K."/>
            <person name="Wing R.A."/>
            <person name="Wolfner M.F."/>
            <person name="Wong A."/>
            <person name="Wong G.K."/>
            <person name="Wu C.I."/>
            <person name="Wu G."/>
            <person name="Yamamoto D."/>
            <person name="Yang H.P."/>
            <person name="Yang S.P."/>
            <person name="Yorke J.A."/>
            <person name="Yoshida K."/>
            <person name="Zdobnov E."/>
            <person name="Zhang P."/>
            <person name="Zhang Y."/>
            <person name="Zimin A.V."/>
            <person name="Baldwin J."/>
            <person name="Abdouelleil A."/>
            <person name="Abdulkadir J."/>
            <person name="Abebe A."/>
            <person name="Abera B."/>
            <person name="Abreu J."/>
            <person name="Acer S.C."/>
            <person name="Aftuck L."/>
            <person name="Alexander A."/>
            <person name="An P."/>
            <person name="Anderson E."/>
            <person name="Anderson S."/>
            <person name="Arachi H."/>
            <person name="Azer M."/>
            <person name="Bachantsang P."/>
            <person name="Barry A."/>
            <person name="Bayul T."/>
            <person name="Berlin A."/>
            <person name="Bessette D."/>
            <person name="Bloom T."/>
            <person name="Blye J."/>
            <person name="Boguslavskiy L."/>
            <person name="Bonnet C."/>
            <person name="Boukhgalter B."/>
            <person name="Bourzgui I."/>
            <person name="Brown A."/>
            <person name="Cahill P."/>
            <person name="Channer S."/>
            <person name="Cheshatsang Y."/>
            <person name="Chuda L."/>
            <person name="Citroen M."/>
            <person name="Collymore A."/>
            <person name="Cooke P."/>
            <person name="Costello M."/>
            <person name="D'Aco K."/>
            <person name="Daza R."/>
            <person name="De Haan G."/>
            <person name="DeGray S."/>
            <person name="DeMaso C."/>
            <person name="Dhargay N."/>
            <person name="Dooley K."/>
            <person name="Dooley E."/>
            <person name="Doricent M."/>
            <person name="Dorje P."/>
            <person name="Dorjee K."/>
            <person name="Dupes A."/>
            <person name="Elong R."/>
            <person name="Falk J."/>
            <person name="Farina A."/>
            <person name="Faro S."/>
            <person name="Ferguson D."/>
            <person name="Fisher S."/>
            <person name="Foley C.D."/>
            <person name="Franke A."/>
            <person name="Friedrich D."/>
            <person name="Gadbois L."/>
            <person name="Gearin G."/>
            <person name="Gearin C.R."/>
            <person name="Giannoukos G."/>
            <person name="Goode T."/>
            <person name="Graham J."/>
            <person name="Grandbois E."/>
            <person name="Grewal S."/>
            <person name="Gyaltsen K."/>
            <person name="Hafez N."/>
            <person name="Hagos B."/>
            <person name="Hall J."/>
            <person name="Henson C."/>
            <person name="Hollinger A."/>
            <person name="Honan T."/>
            <person name="Huard M.D."/>
            <person name="Hughes L."/>
            <person name="Hurhula B."/>
            <person name="Husby M.E."/>
            <person name="Kamat A."/>
            <person name="Kanga B."/>
            <person name="Kashin S."/>
            <person name="Khazanovich D."/>
            <person name="Kisner P."/>
            <person name="Lance K."/>
            <person name="Lara M."/>
            <person name="Lee W."/>
            <person name="Lennon N."/>
            <person name="Letendre F."/>
            <person name="LeVine R."/>
            <person name="Lipovsky A."/>
            <person name="Liu X."/>
            <person name="Liu J."/>
            <person name="Liu S."/>
            <person name="Lokyitsang T."/>
            <person name="Lokyitsang Y."/>
            <person name="Lubonja R."/>
            <person name="Lui A."/>
            <person name="MacDonald P."/>
            <person name="Magnisalis V."/>
            <person name="Maru K."/>
            <person name="Matthews C."/>
            <person name="McCusker W."/>
            <person name="McDonough S."/>
            <person name="Mehta T."/>
            <person name="Meldrim J."/>
            <person name="Meneus L."/>
            <person name="Mihai O."/>
            <person name="Mihalev A."/>
            <person name="Mihova T."/>
            <person name="Mittelman R."/>
            <person name="Mlenga V."/>
            <person name="Montmayeur A."/>
            <person name="Mulrain L."/>
            <person name="Navidi A."/>
            <person name="Naylor J."/>
            <person name="Negash T."/>
            <person name="Nguyen T."/>
            <person name="Nguyen N."/>
            <person name="Nicol R."/>
            <person name="Norbu C."/>
            <person name="Norbu N."/>
            <person name="Novod N."/>
            <person name="O'Neill B."/>
            <person name="Osman S."/>
            <person name="Markiewicz E."/>
            <person name="Oyono O.L."/>
            <person name="Patti C."/>
            <person name="Phunkhang P."/>
            <person name="Pierre F."/>
            <person name="Priest M."/>
            <person name="Raghuraman S."/>
            <person name="Rege F."/>
            <person name="Reyes R."/>
            <person name="Rise C."/>
            <person name="Rogov P."/>
            <person name="Ross K."/>
            <person name="Ryan E."/>
            <person name="Settipalli S."/>
            <person name="Shea T."/>
            <person name="Sherpa N."/>
            <person name="Shi L."/>
            <person name="Shih D."/>
            <person name="Sparrow T."/>
            <person name="Spaulding J."/>
            <person name="Stalker J."/>
            <person name="Stange-Thomann N."/>
            <person name="Stavropoulos S."/>
            <person name="Stone C."/>
            <person name="Strader C."/>
            <person name="Tesfaye S."/>
            <person name="Thomson T."/>
            <person name="Thoulutsang Y."/>
            <person name="Thoulutsang D."/>
            <person name="Topham K."/>
            <person name="Topping I."/>
            <person name="Tsamla T."/>
            <person name="Vassiliev H."/>
            <person name="Vo A."/>
            <person name="Wangchuk T."/>
            <person name="Wangdi T."/>
            <person name="Weiand M."/>
            <person name="Wilkinson J."/>
            <person name="Wilson A."/>
            <person name="Yadav S."/>
            <person name="Young G."/>
            <person name="Yu Q."/>
            <person name="Zembek L."/>
            <person name="Zhong D."/>
            <person name="Zimmer A."/>
            <person name="Zwirko Z."/>
            <person name="Jaffe D.B."/>
            <person name="Alvarez P."/>
            <person name="Brockman W."/>
            <person name="Butler J."/>
            <person name="Chin C."/>
            <person name="Gnerre S."/>
            <person name="Grabherr M."/>
            <person name="Kleber M."/>
            <person name="Mauceli E."/>
            <person name="MacCallum I."/>
        </authorList>
    </citation>
    <scope>NUCLEOTIDE SEQUENCE [LARGE SCALE GENOMIC DNA]</scope>
    <source>
        <strain evidence="3">Tucson 14024-0371.13</strain>
    </source>
</reference>
<dbReference type="FunFam" id="3.40.720.10:FF:000017">
    <property type="entry name" value="Predicted protein"/>
    <property type="match status" value="1"/>
</dbReference>
<sequence length="652" mass="76393">MNRVRKVLGPLVVLLGANLWLSKGANSKNTVRYYVNSPVCKMPYVNPFTWDTMSDFHRKKMRECRNDSDLVTSQFDFNTHQYRLHIHEHLARPLLKTKGHATLECEYSNISRNPSAKYPDDYYIQSKMHRITNHEVVPNNTDYIITKCYVRSSNHTRKIVQSDSMSFIQDPLTNKKVRDFERKQRTDPHPSVLIMGLDSTSRINLRRAMPLVYEYVKRPGWFEMQGYNKIGDNTFPNLMAVLTGHSEAGVEDLCDVREKGCLDSLPFIWKRFKEANYTTAFAEDCKSISTFNYLKPGFVKKPTDYYLRPLLLASEEQFPVSKDWGYAYCVGRHLSFRYVWDFGQQLVDRFLGRSPFFGFLWSNSFTHDYYEGATALDKLFRRYLKSFQDIGLFKRSIVILMSDHGHRYNTLRRAASGYFEERMPMMFIYVPPWFRRKYPQFVANLKKNRNRLTSNYDVHMTLHHLLQLPSKSMADFPAKYRAKQCPGCQSLFFEVPFNRTCAMAGIEEKWCCCQPSETITSPLVEPIVYAIVERMNHHLVERKFDTLCHNYTLKQIVKVDRKSILATGLKPVDKDEYVYIVQFKTRPNLPEFEATVRWNNRTNSLLGMDVDDISRLNSYNKDANCMNDKTAKKYCICKDSIRESKDSQENSG</sequence>
<dbReference type="Proteomes" id="UP000007801">
    <property type="component" value="Unassembled WGS sequence"/>
</dbReference>
<evidence type="ECO:0000313" key="3">
    <source>
        <dbReference type="Proteomes" id="UP000007801"/>
    </source>
</evidence>
<dbReference type="HOGENOM" id="CLU_018076_2_0_1"/>
<dbReference type="InterPro" id="IPR017850">
    <property type="entry name" value="Alkaline_phosphatase_core_sf"/>
</dbReference>
<dbReference type="OrthoDB" id="413313at2759"/>
<dbReference type="PANTHER" id="PTHR10974">
    <property type="entry name" value="FI08016P-RELATED"/>
    <property type="match status" value="1"/>
</dbReference>
<name>B3ML30_DROAN</name>
<dbReference type="GeneID" id="6498266"/>
<dbReference type="PhylomeDB" id="B3ML30"/>
<dbReference type="FunCoup" id="B3ML30">
    <property type="interactions" value="4"/>
</dbReference>
<dbReference type="CDD" id="cd16021">
    <property type="entry name" value="ALP_like"/>
    <property type="match status" value="1"/>
</dbReference>
<dbReference type="eggNOG" id="ENOG502QRYZ">
    <property type="taxonomic scope" value="Eukaryota"/>
</dbReference>
<dbReference type="Gene3D" id="3.40.720.10">
    <property type="entry name" value="Alkaline Phosphatase, subunit A"/>
    <property type="match status" value="1"/>
</dbReference>
<feature type="chain" id="PRO_5002793002" evidence="1">
    <location>
        <begin position="28"/>
        <end position="652"/>
    </location>
</feature>